<dbReference type="GO" id="GO:0070390">
    <property type="term" value="C:transcription export complex 2"/>
    <property type="evidence" value="ECO:0007669"/>
    <property type="project" value="TreeGrafter"/>
</dbReference>
<protein>
    <recommendedName>
        <fullName evidence="1">SAC3/GANP/THP3 conserved domain-containing protein</fullName>
    </recommendedName>
</protein>
<dbReference type="InterPro" id="IPR045107">
    <property type="entry name" value="SAC3/GANP/THP3"/>
</dbReference>
<organism evidence="2 3">
    <name type="scientific">Lepidopterella palustris CBS 459.81</name>
    <dbReference type="NCBI Taxonomy" id="1314670"/>
    <lineage>
        <taxon>Eukaryota</taxon>
        <taxon>Fungi</taxon>
        <taxon>Dikarya</taxon>
        <taxon>Ascomycota</taxon>
        <taxon>Pezizomycotina</taxon>
        <taxon>Dothideomycetes</taxon>
        <taxon>Pleosporomycetidae</taxon>
        <taxon>Mytilinidiales</taxon>
        <taxon>Argynnaceae</taxon>
        <taxon>Lepidopterella</taxon>
    </lineage>
</organism>
<dbReference type="EMBL" id="KV744818">
    <property type="protein sequence ID" value="OCK85485.1"/>
    <property type="molecule type" value="Genomic_DNA"/>
</dbReference>
<dbReference type="GO" id="GO:0006406">
    <property type="term" value="P:mRNA export from nucleus"/>
    <property type="evidence" value="ECO:0007669"/>
    <property type="project" value="TreeGrafter"/>
</dbReference>
<keyword evidence="3" id="KW-1185">Reference proteome</keyword>
<feature type="non-terminal residue" evidence="2">
    <location>
        <position position="1"/>
    </location>
</feature>
<dbReference type="Proteomes" id="UP000250266">
    <property type="component" value="Unassembled WGS sequence"/>
</dbReference>
<gene>
    <name evidence="2" type="ORF">K432DRAFT_277775</name>
</gene>
<proteinExistence type="predicted"/>
<name>A0A8E2EKJ2_9PEZI</name>
<dbReference type="Pfam" id="PF03399">
    <property type="entry name" value="SAC3_GANP"/>
    <property type="match status" value="1"/>
</dbReference>
<dbReference type="AlphaFoldDB" id="A0A8E2EKJ2"/>
<evidence type="ECO:0000259" key="1">
    <source>
        <dbReference type="Pfam" id="PF03399"/>
    </source>
</evidence>
<dbReference type="Gene3D" id="1.25.40.990">
    <property type="match status" value="1"/>
</dbReference>
<dbReference type="PANTHER" id="PTHR12436">
    <property type="entry name" value="80 KDA MCM3-ASSOCIATED PROTEIN"/>
    <property type="match status" value="1"/>
</dbReference>
<dbReference type="PANTHER" id="PTHR12436:SF3">
    <property type="entry name" value="GERMINAL-CENTER ASSOCIATED NUCLEAR PROTEIN"/>
    <property type="match status" value="1"/>
</dbReference>
<accession>A0A8E2EKJ2</accession>
<evidence type="ECO:0000313" key="2">
    <source>
        <dbReference type="EMBL" id="OCK85485.1"/>
    </source>
</evidence>
<dbReference type="OrthoDB" id="264795at2759"/>
<feature type="non-terminal residue" evidence="2">
    <location>
        <position position="376"/>
    </location>
</feature>
<dbReference type="GO" id="GO:0005737">
    <property type="term" value="C:cytoplasm"/>
    <property type="evidence" value="ECO:0007669"/>
    <property type="project" value="TreeGrafter"/>
</dbReference>
<reference evidence="2 3" key="1">
    <citation type="journal article" date="2016" name="Nat. Commun.">
        <title>Ectomycorrhizal ecology is imprinted in the genome of the dominant symbiotic fungus Cenococcum geophilum.</title>
        <authorList>
            <consortium name="DOE Joint Genome Institute"/>
            <person name="Peter M."/>
            <person name="Kohler A."/>
            <person name="Ohm R.A."/>
            <person name="Kuo A."/>
            <person name="Krutzmann J."/>
            <person name="Morin E."/>
            <person name="Arend M."/>
            <person name="Barry K.W."/>
            <person name="Binder M."/>
            <person name="Choi C."/>
            <person name="Clum A."/>
            <person name="Copeland A."/>
            <person name="Grisel N."/>
            <person name="Haridas S."/>
            <person name="Kipfer T."/>
            <person name="LaButti K."/>
            <person name="Lindquist E."/>
            <person name="Lipzen A."/>
            <person name="Maire R."/>
            <person name="Meier B."/>
            <person name="Mihaltcheva S."/>
            <person name="Molinier V."/>
            <person name="Murat C."/>
            <person name="Poggeler S."/>
            <person name="Quandt C.A."/>
            <person name="Sperisen C."/>
            <person name="Tritt A."/>
            <person name="Tisserant E."/>
            <person name="Crous P.W."/>
            <person name="Henrissat B."/>
            <person name="Nehls U."/>
            <person name="Egli S."/>
            <person name="Spatafora J.W."/>
            <person name="Grigoriev I.V."/>
            <person name="Martin F.M."/>
        </authorList>
    </citation>
    <scope>NUCLEOTIDE SEQUENCE [LARGE SCALE GENOMIC DNA]</scope>
    <source>
        <strain evidence="2 3">CBS 459.81</strain>
    </source>
</reference>
<dbReference type="InterPro" id="IPR005062">
    <property type="entry name" value="SAC3/GANP/THP3_conserved"/>
</dbReference>
<sequence>LKKKREQERRDAIAQNLMQDPNKPRSLADAITLVGTCPDMCPEFERVQRVVEREVNNPECDPKSLGKGFADRVPLEERFVKKFRRSAAGMDEQLPSDLRPPAILQKTVEYLFNKLLPEFPFAEITNYLWDRTRAVRNDFSIQQVRKLADVRIAIDCFERIVRFHLLSLHQMARDAGIPPEYSWKQDHEQMEKALYSLVSFYDDNSSRYRSANEAEIRAYQIIFCLGMKSRPTSIEDTLQGWPSHIIEDSRVQRAIRLYKAGSRAFDENGPLRPPMQHSIARQNWEAFWDLLRSNEVSYLMACAAEIGFYMMRDTIIRAIFRTYRQGGNVRTEDWTLTELVQVLGFDEEEEVQDFCQQYGFTIAERADGTPYLDLTS</sequence>
<feature type="domain" description="SAC3/GANP/THP3 conserved" evidence="1">
    <location>
        <begin position="40"/>
        <end position="363"/>
    </location>
</feature>
<evidence type="ECO:0000313" key="3">
    <source>
        <dbReference type="Proteomes" id="UP000250266"/>
    </source>
</evidence>